<gene>
    <name evidence="8" type="ORF">CB5_LOCUS3172</name>
</gene>
<feature type="transmembrane region" description="Helical" evidence="6">
    <location>
        <begin position="273"/>
        <end position="291"/>
    </location>
</feature>
<evidence type="ECO:0000256" key="1">
    <source>
        <dbReference type="ARBA" id="ARBA00004141"/>
    </source>
</evidence>
<dbReference type="GO" id="GO:0005774">
    <property type="term" value="C:vacuolar membrane"/>
    <property type="evidence" value="ECO:0007669"/>
    <property type="project" value="TreeGrafter"/>
</dbReference>
<dbReference type="AlphaFoldDB" id="A0A6V7NMX2"/>
<feature type="domain" description="Amino acid transporter transmembrane" evidence="7">
    <location>
        <begin position="80"/>
        <end position="462"/>
    </location>
</feature>
<dbReference type="PANTHER" id="PTHR22950:SF696">
    <property type="entry name" value="AMINO ACID TRANSPORTER TRANSMEMBRANE DOMAIN-CONTAINING PROTEIN"/>
    <property type="match status" value="1"/>
</dbReference>
<organism evidence="8">
    <name type="scientific">Ananas comosus var. bracteatus</name>
    <name type="common">red pineapple</name>
    <dbReference type="NCBI Taxonomy" id="296719"/>
    <lineage>
        <taxon>Eukaryota</taxon>
        <taxon>Viridiplantae</taxon>
        <taxon>Streptophyta</taxon>
        <taxon>Embryophyta</taxon>
        <taxon>Tracheophyta</taxon>
        <taxon>Spermatophyta</taxon>
        <taxon>Magnoliopsida</taxon>
        <taxon>Liliopsida</taxon>
        <taxon>Poales</taxon>
        <taxon>Bromeliaceae</taxon>
        <taxon>Bromelioideae</taxon>
        <taxon>Ananas</taxon>
    </lineage>
</organism>
<dbReference type="PANTHER" id="PTHR22950">
    <property type="entry name" value="AMINO ACID TRANSPORTER"/>
    <property type="match status" value="1"/>
</dbReference>
<comment type="subcellular location">
    <subcellularLocation>
        <location evidence="1">Membrane</location>
        <topology evidence="1">Multi-pass membrane protein</topology>
    </subcellularLocation>
</comment>
<keyword evidence="3" id="KW-0029">Amino-acid transport</keyword>
<evidence type="ECO:0000256" key="6">
    <source>
        <dbReference type="SAM" id="Phobius"/>
    </source>
</evidence>
<evidence type="ECO:0000256" key="5">
    <source>
        <dbReference type="ARBA" id="ARBA00023136"/>
    </source>
</evidence>
<evidence type="ECO:0000256" key="4">
    <source>
        <dbReference type="ARBA" id="ARBA00022989"/>
    </source>
</evidence>
<dbReference type="GO" id="GO:0015179">
    <property type="term" value="F:L-amino acid transmembrane transporter activity"/>
    <property type="evidence" value="ECO:0007669"/>
    <property type="project" value="TreeGrafter"/>
</dbReference>
<feature type="transmembrane region" description="Helical" evidence="6">
    <location>
        <begin position="443"/>
        <end position="462"/>
    </location>
</feature>
<feature type="transmembrane region" description="Helical" evidence="6">
    <location>
        <begin position="161"/>
        <end position="180"/>
    </location>
</feature>
<reference evidence="8" key="1">
    <citation type="submission" date="2020-07" db="EMBL/GenBank/DDBJ databases">
        <authorList>
            <person name="Lin J."/>
        </authorList>
    </citation>
    <scope>NUCLEOTIDE SEQUENCE</scope>
</reference>
<dbReference type="Pfam" id="PF01490">
    <property type="entry name" value="Aa_trans"/>
    <property type="match status" value="1"/>
</dbReference>
<evidence type="ECO:0000313" key="8">
    <source>
        <dbReference type="EMBL" id="CAD1819961.1"/>
    </source>
</evidence>
<feature type="transmembrane region" description="Helical" evidence="6">
    <location>
        <begin position="232"/>
        <end position="253"/>
    </location>
</feature>
<feature type="transmembrane region" description="Helical" evidence="6">
    <location>
        <begin position="387"/>
        <end position="406"/>
    </location>
</feature>
<keyword evidence="4 6" id="KW-1133">Transmembrane helix</keyword>
<dbReference type="EMBL" id="LR862140">
    <property type="protein sequence ID" value="CAD1819961.1"/>
    <property type="molecule type" value="Genomic_DNA"/>
</dbReference>
<feature type="transmembrane region" description="Helical" evidence="6">
    <location>
        <begin position="112"/>
        <end position="131"/>
    </location>
</feature>
<dbReference type="InterPro" id="IPR013057">
    <property type="entry name" value="AA_transpt_TM"/>
</dbReference>
<proteinExistence type="predicted"/>
<feature type="transmembrane region" description="Helical" evidence="6">
    <location>
        <begin position="303"/>
        <end position="324"/>
    </location>
</feature>
<feature type="transmembrane region" description="Helical" evidence="6">
    <location>
        <begin position="87"/>
        <end position="106"/>
    </location>
</feature>
<evidence type="ECO:0000256" key="2">
    <source>
        <dbReference type="ARBA" id="ARBA00022692"/>
    </source>
</evidence>
<evidence type="ECO:0000259" key="7">
    <source>
        <dbReference type="Pfam" id="PF01490"/>
    </source>
</evidence>
<evidence type="ECO:0000256" key="3">
    <source>
        <dbReference type="ARBA" id="ARBA00022970"/>
    </source>
</evidence>
<keyword evidence="2 6" id="KW-0812">Transmembrane</keyword>
<accession>A0A6V7NMX2</accession>
<keyword evidence="3" id="KW-0813">Transport</keyword>
<sequence length="478" mass="50996">MSGANAKSEKANNSWWSRFAFERTSTQCNQVASESVHGARLAAAELAGCAACEEESKLCECREVNRLAGYETEQHHSKPNSSFAHSVINMIGMLIGLGQLSTAYALENGGWATAFLLVGLGLVCAYTAHVLGRCLDADPSGGAKSYQDLGAVAFGSKGRNLAAAFIYLEIFLALVAYTISLNDNLPLLFPSAHLHLHLPWLRHVSPRQLLTVAAVMLAVPSLWLRDLSSISFLSFAGILMSLLIFATVGWTAAFGGIRADHVIPALRVRKIPAISGLYAFSYGAYCVPQYLHGHEGPFQVSITSFTIVTILYTALAFTGAKLFGPGVSSQITLSMPPHLAATKIALWATVLTPMTKYALEFAPFAIQLERSLPSSMSSRTRMLVRGAVGSALLILILLLALSVPYFEYVLSLTGSLVSVGISLVFPCVFYLKICRGSVSRSIVVLNAAIIVVGIVLGVVGTISSSKSLILSIQKGCSS</sequence>
<feature type="transmembrane region" description="Helical" evidence="6">
    <location>
        <begin position="412"/>
        <end position="431"/>
    </location>
</feature>
<name>A0A6V7NMX2_ANACO</name>
<protein>
    <recommendedName>
        <fullName evidence="7">Amino acid transporter transmembrane domain-containing protein</fullName>
    </recommendedName>
</protein>
<keyword evidence="5 6" id="KW-0472">Membrane</keyword>